<dbReference type="Gene3D" id="3.40.50.12030">
    <property type="entry name" value="Uncharacterised protein family UPF0261, NC domain"/>
    <property type="match status" value="1"/>
</dbReference>
<comment type="caution">
    <text evidence="2">The sequence shown here is derived from an EMBL/GenBank/DDBJ whole genome shotgun (WGS) entry which is preliminary data.</text>
</comment>
<feature type="non-terminal residue" evidence="2">
    <location>
        <position position="1"/>
    </location>
</feature>
<accession>A0A269YZQ9</accession>
<gene>
    <name evidence="2" type="ORF">B8X04_18055</name>
</gene>
<feature type="non-terminal residue" evidence="2">
    <location>
        <position position="74"/>
    </location>
</feature>
<evidence type="ECO:0000313" key="3">
    <source>
        <dbReference type="Proteomes" id="UP000216867"/>
    </source>
</evidence>
<dbReference type="PANTHER" id="PTHR31862:SF1">
    <property type="entry name" value="UPF0261 DOMAIN PROTEIN (AFU_ORTHOLOGUE AFUA_1G10120)"/>
    <property type="match status" value="1"/>
</dbReference>
<feature type="domain" description="UPF0261" evidence="1">
    <location>
        <begin position="1"/>
        <end position="73"/>
    </location>
</feature>
<sequence>QHNPSVTLMRTTVEENIKIGHKIAEKLNKADTNTALVIPVKGISAIDKDGEIFYDEKATQALINTIKENLNSNI</sequence>
<evidence type="ECO:0000313" key="2">
    <source>
        <dbReference type="EMBL" id="PAK91034.1"/>
    </source>
</evidence>
<dbReference type="AlphaFoldDB" id="A0A269YZQ9"/>
<dbReference type="PANTHER" id="PTHR31862">
    <property type="entry name" value="UPF0261 DOMAIN PROTEIN (AFU_ORTHOLOGUE AFUA_1G10120)"/>
    <property type="match status" value="1"/>
</dbReference>
<evidence type="ECO:0000259" key="1">
    <source>
        <dbReference type="Pfam" id="PF23189"/>
    </source>
</evidence>
<protein>
    <recommendedName>
        <fullName evidence="1">UPF0261 domain-containing protein</fullName>
    </recommendedName>
</protein>
<dbReference type="InterPro" id="IPR056778">
    <property type="entry name" value="UPF0261_C"/>
</dbReference>
<reference evidence="2 3" key="1">
    <citation type="submission" date="2017-04" db="EMBL/GenBank/DDBJ databases">
        <title>Kefir bacterial isolates.</title>
        <authorList>
            <person name="Kim Y."/>
            <person name="Blasche S."/>
            <person name="Patil K.R."/>
        </authorList>
    </citation>
    <scope>NUCLEOTIDE SEQUENCE [LARGE SCALE GENOMIC DNA]</scope>
    <source>
        <strain evidence="2 3">OG2</strain>
    </source>
</reference>
<dbReference type="EMBL" id="NCWY01000239">
    <property type="protein sequence ID" value="PAK91034.1"/>
    <property type="molecule type" value="Genomic_DNA"/>
</dbReference>
<proteinExistence type="predicted"/>
<name>A0A269YZQ9_9MICO</name>
<organism evidence="2 3">
    <name type="scientific">Brevibacterium casei</name>
    <dbReference type="NCBI Taxonomy" id="33889"/>
    <lineage>
        <taxon>Bacteria</taxon>
        <taxon>Bacillati</taxon>
        <taxon>Actinomycetota</taxon>
        <taxon>Actinomycetes</taxon>
        <taxon>Micrococcales</taxon>
        <taxon>Brevibacteriaceae</taxon>
        <taxon>Brevibacterium</taxon>
    </lineage>
</organism>
<dbReference type="Proteomes" id="UP000216867">
    <property type="component" value="Unassembled WGS sequence"/>
</dbReference>
<dbReference type="Pfam" id="PF23189">
    <property type="entry name" value="UPF0261_C"/>
    <property type="match status" value="1"/>
</dbReference>
<dbReference type="InterPro" id="IPR051353">
    <property type="entry name" value="Tobamovirus_resist_UPF0261"/>
</dbReference>